<evidence type="ECO:0000313" key="1">
    <source>
        <dbReference type="EMBL" id="KDA54917.1"/>
    </source>
</evidence>
<dbReference type="Proteomes" id="UP000027284">
    <property type="component" value="Unassembled WGS sequence"/>
</dbReference>
<dbReference type="InterPro" id="IPR036520">
    <property type="entry name" value="UPF0759_sf"/>
</dbReference>
<reference evidence="1 2" key="1">
    <citation type="submission" date="2014-04" db="EMBL/GenBank/DDBJ databases">
        <title>The Genome Sequence of Thermoanaerobaculum aquaticum MP-01, The First Cultivated Group 23 Acidobacterium.</title>
        <authorList>
            <person name="Stamps B.W."/>
            <person name="Losey N.A."/>
            <person name="Lawson P.A."/>
            <person name="Stevenson B.S."/>
        </authorList>
    </citation>
    <scope>NUCLEOTIDE SEQUENCE [LARGE SCALE GENOMIC DNA]</scope>
    <source>
        <strain evidence="1 2">MP-01</strain>
    </source>
</reference>
<gene>
    <name evidence="1" type="ORF">EG19_03705</name>
</gene>
<keyword evidence="2" id="KW-1185">Reference proteome</keyword>
<evidence type="ECO:0008006" key="3">
    <source>
        <dbReference type="Google" id="ProtNLM"/>
    </source>
</evidence>
<dbReference type="InterPro" id="IPR002763">
    <property type="entry name" value="DUF72"/>
</dbReference>
<protein>
    <recommendedName>
        <fullName evidence="3">DUF72 domain-containing protein</fullName>
    </recommendedName>
</protein>
<dbReference type="SUPFAM" id="SSF117396">
    <property type="entry name" value="TM1631-like"/>
    <property type="match status" value="1"/>
</dbReference>
<comment type="caution">
    <text evidence="1">The sequence shown here is derived from an EMBL/GenBank/DDBJ whole genome shotgun (WGS) entry which is preliminary data.</text>
</comment>
<name>A0A062XQR1_9BACT</name>
<dbReference type="PANTHER" id="PTHR30348:SF4">
    <property type="entry name" value="DUF72 DOMAIN-CONTAINING PROTEIN"/>
    <property type="match status" value="1"/>
</dbReference>
<dbReference type="Pfam" id="PF01904">
    <property type="entry name" value="DUF72"/>
    <property type="match status" value="1"/>
</dbReference>
<dbReference type="PANTHER" id="PTHR30348">
    <property type="entry name" value="UNCHARACTERIZED PROTEIN YECE"/>
    <property type="match status" value="1"/>
</dbReference>
<dbReference type="RefSeq" id="WP_038046279.1">
    <property type="nucleotide sequence ID" value="NZ_JMFG01000002.1"/>
</dbReference>
<dbReference type="EMBL" id="JMFG01000002">
    <property type="protein sequence ID" value="KDA54917.1"/>
    <property type="molecule type" value="Genomic_DNA"/>
</dbReference>
<dbReference type="Gene3D" id="3.20.20.410">
    <property type="entry name" value="Protein of unknown function UPF0759"/>
    <property type="match status" value="1"/>
</dbReference>
<evidence type="ECO:0000313" key="2">
    <source>
        <dbReference type="Proteomes" id="UP000027284"/>
    </source>
</evidence>
<dbReference type="STRING" id="1312852.EG19_03705"/>
<dbReference type="OrthoDB" id="9780310at2"/>
<sequence length="248" mass="28553">MPFFVGCSGFSYPSWRGRFYPQELASRDFLAFYAQHFPAVELNVTFYRWPRPSTLRSWRQKVGSEFRFAVKLHQSITHKKRLRDTQTELARVVELVGELQPALLLAQLPPSLRFDPALLEDFVATLPRGLPPLAWEARHKSFFTPEALEFFTRKRLPLVVADSGGRYPTARVVTAWPLYLRFHGPGALYASRYTREQLSDYAQWVRSVLVGQAEVYAFFNNDVGGYALDNAQEFRQLLSPQNPCPNAF</sequence>
<dbReference type="AlphaFoldDB" id="A0A062XQR1"/>
<proteinExistence type="predicted"/>
<organism evidence="1 2">
    <name type="scientific">Thermoanaerobaculum aquaticum</name>
    <dbReference type="NCBI Taxonomy" id="1312852"/>
    <lineage>
        <taxon>Bacteria</taxon>
        <taxon>Pseudomonadati</taxon>
        <taxon>Acidobacteriota</taxon>
        <taxon>Thermoanaerobaculia</taxon>
        <taxon>Thermoanaerobaculales</taxon>
        <taxon>Thermoanaerobaculaceae</taxon>
        <taxon>Thermoanaerobaculum</taxon>
    </lineage>
</organism>
<accession>A0A062XQR1</accession>